<reference evidence="1 2" key="1">
    <citation type="submission" date="2006-02" db="EMBL/GenBank/DDBJ databases">
        <authorList>
            <person name="Amann R."/>
            <person name="Ferriera S."/>
            <person name="Johnson J."/>
            <person name="Kravitz S."/>
            <person name="Halpern A."/>
            <person name="Remington K."/>
            <person name="Beeson K."/>
            <person name="Tran B."/>
            <person name="Rogers Y.-H."/>
            <person name="Friedman R."/>
            <person name="Venter J.C."/>
        </authorList>
    </citation>
    <scope>NUCLEOTIDE SEQUENCE [LARGE SCALE GENOMIC DNA]</scope>
    <source>
        <strain evidence="1 2">DSM 3645</strain>
    </source>
</reference>
<proteinExistence type="predicted"/>
<name>A4A0I5_9BACT</name>
<evidence type="ECO:0000313" key="1">
    <source>
        <dbReference type="EMBL" id="EAQ77805.1"/>
    </source>
</evidence>
<dbReference type="HOGENOM" id="CLU_2932081_0_0_0"/>
<comment type="caution">
    <text evidence="1">The sequence shown here is derived from an EMBL/GenBank/DDBJ whole genome shotgun (WGS) entry which is preliminary data.</text>
</comment>
<gene>
    <name evidence="1" type="ORF">DSM3645_25587</name>
</gene>
<sequence>MKRLRSNIAKPMCALGDRFRRERTIVPQANRRSGVMRFQQWREAAGGNDSNLVENQPVRH</sequence>
<dbReference type="EMBL" id="AANZ01000028">
    <property type="protein sequence ID" value="EAQ77805.1"/>
    <property type="molecule type" value="Genomic_DNA"/>
</dbReference>
<dbReference type="AlphaFoldDB" id="A4A0I5"/>
<evidence type="ECO:0000313" key="2">
    <source>
        <dbReference type="Proteomes" id="UP000004358"/>
    </source>
</evidence>
<accession>A4A0I5</accession>
<organism evidence="1 2">
    <name type="scientific">Blastopirellula marina DSM 3645</name>
    <dbReference type="NCBI Taxonomy" id="314230"/>
    <lineage>
        <taxon>Bacteria</taxon>
        <taxon>Pseudomonadati</taxon>
        <taxon>Planctomycetota</taxon>
        <taxon>Planctomycetia</taxon>
        <taxon>Pirellulales</taxon>
        <taxon>Pirellulaceae</taxon>
        <taxon>Blastopirellula</taxon>
    </lineage>
</organism>
<protein>
    <submittedName>
        <fullName evidence="1">Uncharacterized protein</fullName>
    </submittedName>
</protein>
<dbReference type="Proteomes" id="UP000004358">
    <property type="component" value="Unassembled WGS sequence"/>
</dbReference>